<keyword evidence="9 12" id="KW-1133">Transmembrane helix</keyword>
<dbReference type="GO" id="GO:0000026">
    <property type="term" value="F:alpha-1,2-mannosyltransferase activity"/>
    <property type="evidence" value="ECO:0007669"/>
    <property type="project" value="TreeGrafter"/>
</dbReference>
<dbReference type="GeneID" id="25975514"/>
<dbReference type="GO" id="GO:0005789">
    <property type="term" value="C:endoplasmic reticulum membrane"/>
    <property type="evidence" value="ECO:0007669"/>
    <property type="project" value="UniProtKB-SubCell"/>
</dbReference>
<evidence type="ECO:0000256" key="9">
    <source>
        <dbReference type="ARBA" id="ARBA00022989"/>
    </source>
</evidence>
<dbReference type="EC" id="2.4.1.-" evidence="12"/>
<dbReference type="EMBL" id="GL629769">
    <property type="protein sequence ID" value="EFX02587.1"/>
    <property type="molecule type" value="Genomic_DNA"/>
</dbReference>
<keyword evidence="6 13" id="KW-0808">Transferase</keyword>
<evidence type="ECO:0000256" key="12">
    <source>
        <dbReference type="RuleBase" id="RU363075"/>
    </source>
</evidence>
<name>F0XGW9_GROCL</name>
<proteinExistence type="inferred from homology"/>
<evidence type="ECO:0000256" key="10">
    <source>
        <dbReference type="ARBA" id="ARBA00023136"/>
    </source>
</evidence>
<dbReference type="RefSeq" id="XP_014172069.1">
    <property type="nucleotide sequence ID" value="XM_014316594.1"/>
</dbReference>
<comment type="pathway">
    <text evidence="2">Glycolipid biosynthesis; glycosylphosphatidylinositol-anchor biosynthesis.</text>
</comment>
<evidence type="ECO:0000256" key="3">
    <source>
        <dbReference type="ARBA" id="ARBA00006065"/>
    </source>
</evidence>
<evidence type="ECO:0000256" key="7">
    <source>
        <dbReference type="ARBA" id="ARBA00022692"/>
    </source>
</evidence>
<gene>
    <name evidence="13" type="ORF">CMQ_2516</name>
</gene>
<evidence type="ECO:0000256" key="1">
    <source>
        <dbReference type="ARBA" id="ARBA00004477"/>
    </source>
</evidence>
<feature type="transmembrane region" description="Helical" evidence="12">
    <location>
        <begin position="236"/>
        <end position="265"/>
    </location>
</feature>
<feature type="transmembrane region" description="Helical" evidence="12">
    <location>
        <begin position="381"/>
        <end position="400"/>
    </location>
</feature>
<dbReference type="UniPathway" id="UPA00196"/>
<evidence type="ECO:0000256" key="4">
    <source>
        <dbReference type="ARBA" id="ARBA00022502"/>
    </source>
</evidence>
<feature type="transmembrane region" description="Helical" evidence="12">
    <location>
        <begin position="451"/>
        <end position="469"/>
    </location>
</feature>
<dbReference type="AlphaFoldDB" id="F0XGW9"/>
<dbReference type="OrthoDB" id="416834at2759"/>
<evidence type="ECO:0000256" key="6">
    <source>
        <dbReference type="ARBA" id="ARBA00022679"/>
    </source>
</evidence>
<keyword evidence="5 12" id="KW-0328">Glycosyltransferase</keyword>
<keyword evidence="7 12" id="KW-0812">Transmembrane</keyword>
<dbReference type="PANTHER" id="PTHR22760">
    <property type="entry name" value="GLYCOSYLTRANSFERASE"/>
    <property type="match status" value="1"/>
</dbReference>
<evidence type="ECO:0000256" key="5">
    <source>
        <dbReference type="ARBA" id="ARBA00022676"/>
    </source>
</evidence>
<keyword evidence="14" id="KW-1185">Reference proteome</keyword>
<evidence type="ECO:0000256" key="8">
    <source>
        <dbReference type="ARBA" id="ARBA00022824"/>
    </source>
</evidence>
<dbReference type="FunCoup" id="F0XGW9">
    <property type="interactions" value="779"/>
</dbReference>
<accession>F0XGW9</accession>
<keyword evidence="10 12" id="KW-0472">Membrane</keyword>
<comment type="similarity">
    <text evidence="3">Belongs to the glycosyltransferase 22 family. PIGB subfamily.</text>
</comment>
<sequence>MAEPRQRRTPVDAPSKTPAVSYADAAAAAPVHDEVLAAQTADVLTLLLILRFCSALCVRTFFQPDEYFQALEPAWELAFGPISGAWLTWEWRQHLRTSLHPVLFAVAYAAADSLLRLMHCVGPLRAIILTHLPTVVQAVIAAVADFSVWRLAGHLYGRDSNATWTALWLCVLSPWQWYCGTRTFSNGLEAALTSAALVFWPWQLFAADSTSAESLFDSSTAYNTVGRVGPVGRLRLSLLLAAFAVVLRPTNLLIWAALLTVAVTRLTLDSSSSSSSSSSPLRPSFVARLAVEIAACGSLVLAVSAVSDRLFYGVWTLPAYTFLDVNLAQDVAVFYGRNPWHYYLSQGLPLLTMASLPWALTAVYAALTSSSSPSSSFSSNARRALAFSVVTTVAVLSLVAHKEVRFLYPLLPVLNVLAAPQVASFFTATLPSTSSASKAPPSATSLRHKRLLSVGLVLQAVVAVYLSFFHQPAPLSVLSFLRHEYERIHHNWLELTAAELPYFDVYPDYSFLHQSSIPSILASGGGGDELFALFLLPCHSTPWRSHLVYPGLRARALTCEPPLHTAPRSAERAAYLDEADRFYAALGRHDPAARNAFFVEELWPRFPWSSDAEATEGTTTWMHNGEIPRYIVGFEGIEDVLVGYFASDDPATGGADLGISLRRVWTGWNGFFNEDWRRRGSLIVWDTGVYSNASHPDTL</sequence>
<comment type="function">
    <text evidence="11">Mannosyltransferase involved in glycosylphosphatidylinositol-anchor biosynthesis. Transfers the third mannose to Man2-GlcN-acyl-PI during GPI precursor assembly.</text>
</comment>
<dbReference type="STRING" id="655863.F0XGW9"/>
<protein>
    <recommendedName>
        <fullName evidence="12">Mannosyltransferase</fullName>
        <ecNumber evidence="12">2.4.1.-</ecNumber>
    </recommendedName>
</protein>
<feature type="transmembrane region" description="Helical" evidence="12">
    <location>
        <begin position="285"/>
        <end position="303"/>
    </location>
</feature>
<dbReference type="eggNOG" id="KOG1771">
    <property type="taxonomic scope" value="Eukaryota"/>
</dbReference>
<evidence type="ECO:0000256" key="11">
    <source>
        <dbReference type="ARBA" id="ARBA00024708"/>
    </source>
</evidence>
<evidence type="ECO:0000313" key="13">
    <source>
        <dbReference type="EMBL" id="EFX02587.1"/>
    </source>
</evidence>
<dbReference type="InParanoid" id="F0XGW9"/>
<evidence type="ECO:0000256" key="2">
    <source>
        <dbReference type="ARBA" id="ARBA00004687"/>
    </source>
</evidence>
<reference evidence="13 14" key="1">
    <citation type="journal article" date="2011" name="Proc. Natl. Acad. Sci. U.S.A.">
        <title>Genome and transcriptome analyses of the mountain pine beetle-fungal symbiont Grosmannia clavigera, a lodgepole pine pathogen.</title>
        <authorList>
            <person name="DiGuistini S."/>
            <person name="Wang Y."/>
            <person name="Liao N.Y."/>
            <person name="Taylor G."/>
            <person name="Tanguay P."/>
            <person name="Feau N."/>
            <person name="Henrissat B."/>
            <person name="Chan S.K."/>
            <person name="Hesse-Orce U."/>
            <person name="Alamouti S.M."/>
            <person name="Tsui C.K.M."/>
            <person name="Docking R.T."/>
            <person name="Levasseur A."/>
            <person name="Haridas S."/>
            <person name="Robertson G."/>
            <person name="Birol I."/>
            <person name="Holt R.A."/>
            <person name="Marra M.A."/>
            <person name="Hamelin R.C."/>
            <person name="Hirst M."/>
            <person name="Jones S.J.M."/>
            <person name="Bohlmann J."/>
            <person name="Breuil C."/>
        </authorList>
    </citation>
    <scope>NUCLEOTIDE SEQUENCE [LARGE SCALE GENOMIC DNA]</scope>
    <source>
        <strain evidence="14">kw1407 / UAMH 11150</strain>
    </source>
</reference>
<dbReference type="Pfam" id="PF03901">
    <property type="entry name" value="Glyco_transf_22"/>
    <property type="match status" value="1"/>
</dbReference>
<comment type="subcellular location">
    <subcellularLocation>
        <location evidence="1 12">Endoplasmic reticulum membrane</location>
        <topology evidence="1 12">Multi-pass membrane protein</topology>
    </subcellularLocation>
</comment>
<keyword evidence="4" id="KW-0337">GPI-anchor biosynthesis</keyword>
<dbReference type="Proteomes" id="UP000007796">
    <property type="component" value="Unassembled WGS sequence"/>
</dbReference>
<dbReference type="InterPro" id="IPR005599">
    <property type="entry name" value="GPI_mannosylTrfase"/>
</dbReference>
<dbReference type="PANTHER" id="PTHR22760:SF4">
    <property type="entry name" value="GPI MANNOSYLTRANSFERASE 3"/>
    <property type="match status" value="1"/>
</dbReference>
<organism evidence="14">
    <name type="scientific">Grosmannia clavigera (strain kw1407 / UAMH 11150)</name>
    <name type="common">Blue stain fungus</name>
    <name type="synonym">Graphiocladiella clavigera</name>
    <dbReference type="NCBI Taxonomy" id="655863"/>
    <lineage>
        <taxon>Eukaryota</taxon>
        <taxon>Fungi</taxon>
        <taxon>Dikarya</taxon>
        <taxon>Ascomycota</taxon>
        <taxon>Pezizomycotina</taxon>
        <taxon>Sordariomycetes</taxon>
        <taxon>Sordariomycetidae</taxon>
        <taxon>Ophiostomatales</taxon>
        <taxon>Ophiostomataceae</taxon>
        <taxon>Leptographium</taxon>
    </lineage>
</organism>
<evidence type="ECO:0000313" key="14">
    <source>
        <dbReference type="Proteomes" id="UP000007796"/>
    </source>
</evidence>
<feature type="transmembrane region" description="Helical" evidence="12">
    <location>
        <begin position="348"/>
        <end position="369"/>
    </location>
</feature>
<keyword evidence="8 12" id="KW-0256">Endoplasmic reticulum</keyword>
<dbReference type="HOGENOM" id="CLU_012353_1_1_1"/>
<dbReference type="GO" id="GO:0006506">
    <property type="term" value="P:GPI anchor biosynthetic process"/>
    <property type="evidence" value="ECO:0007669"/>
    <property type="project" value="UniProtKB-UniPathway"/>
</dbReference>